<dbReference type="SUPFAM" id="SSF51197">
    <property type="entry name" value="Clavaminate synthase-like"/>
    <property type="match status" value="1"/>
</dbReference>
<protein>
    <submittedName>
        <fullName evidence="1">Phytanoyl-CoA dioxygenase family protein</fullName>
    </submittedName>
</protein>
<dbReference type="GO" id="GO:0005506">
    <property type="term" value="F:iron ion binding"/>
    <property type="evidence" value="ECO:0007669"/>
    <property type="project" value="UniProtKB-ARBA"/>
</dbReference>
<dbReference type="OrthoDB" id="3425935at2"/>
<dbReference type="PANTHER" id="PTHR20883">
    <property type="entry name" value="PHYTANOYL-COA DIOXYGENASE DOMAIN CONTAINING 1"/>
    <property type="match status" value="1"/>
</dbReference>
<dbReference type="InterPro" id="IPR008775">
    <property type="entry name" value="Phytyl_CoA_dOase-like"/>
</dbReference>
<organism evidence="1 2">
    <name type="scientific">Streptomyces jumonjinensis</name>
    <dbReference type="NCBI Taxonomy" id="1945"/>
    <lineage>
        <taxon>Bacteria</taxon>
        <taxon>Bacillati</taxon>
        <taxon>Actinomycetota</taxon>
        <taxon>Actinomycetes</taxon>
        <taxon>Kitasatosporales</taxon>
        <taxon>Streptomycetaceae</taxon>
        <taxon>Streptomyces</taxon>
    </lineage>
</organism>
<keyword evidence="1" id="KW-0560">Oxidoreductase</keyword>
<dbReference type="Gene3D" id="2.60.120.620">
    <property type="entry name" value="q2cbj1_9rhob like domain"/>
    <property type="match status" value="1"/>
</dbReference>
<dbReference type="GO" id="GO:0016706">
    <property type="term" value="F:2-oxoglutarate-dependent dioxygenase activity"/>
    <property type="evidence" value="ECO:0007669"/>
    <property type="project" value="UniProtKB-ARBA"/>
</dbReference>
<evidence type="ECO:0000313" key="1">
    <source>
        <dbReference type="EMBL" id="MQS98817.1"/>
    </source>
</evidence>
<dbReference type="AlphaFoldDB" id="A0A646K9N2"/>
<dbReference type="RefSeq" id="WP_153520587.1">
    <property type="nucleotide sequence ID" value="NZ_JBEPDZ010000033.1"/>
</dbReference>
<dbReference type="Proteomes" id="UP000419138">
    <property type="component" value="Unassembled WGS sequence"/>
</dbReference>
<dbReference type="Pfam" id="PF05721">
    <property type="entry name" value="PhyH"/>
    <property type="match status" value="1"/>
</dbReference>
<comment type="caution">
    <text evidence="1">The sequence shown here is derived from an EMBL/GenBank/DDBJ whole genome shotgun (WGS) entry which is preliminary data.</text>
</comment>
<name>A0A646K9N2_STRJU</name>
<evidence type="ECO:0000313" key="2">
    <source>
        <dbReference type="Proteomes" id="UP000419138"/>
    </source>
</evidence>
<sequence>MSAALLDAPRLTPDQLDRFDRLGYLVLPGFLPGDLVARLKPEVDLWVDNGLRARSIASCLDPDAHGVPPVMEIELPAHGELVGHPPLLSLLARLMRGDFVFHHLHSDRQAPQVPGKPWHHDYEQSGAAGRAHPMVHALHYLDGLDPEVSALAVLPGSHHEIAAKSARAHHGTDPLPGEAVLDDLPPGSTVILHSALFHARRPQPSGPGRPRYFVDASYCRTGTRWPPVKPYWRHMLARSRALGLDHGQWPELFAERHFTEYGQTD</sequence>
<gene>
    <name evidence="1" type="ORF">FF041_00955</name>
</gene>
<keyword evidence="2" id="KW-1185">Reference proteome</keyword>
<keyword evidence="1" id="KW-0223">Dioxygenase</keyword>
<proteinExistence type="predicted"/>
<dbReference type="PANTHER" id="PTHR20883:SF48">
    <property type="entry name" value="ECTOINE DIOXYGENASE"/>
    <property type="match status" value="1"/>
</dbReference>
<reference evidence="1 2" key="1">
    <citation type="submission" date="2019-05" db="EMBL/GenBank/DDBJ databases">
        <title>Comparative genomics and metabolomics analyses of clavulanic acid producing Streptomyces species provides insight into specialized metabolism and evolution of beta-lactam biosynthetic gene clusters.</title>
        <authorList>
            <person name="Moore M.A."/>
            <person name="Cruz-Morales P."/>
            <person name="Barona Gomez F."/>
            <person name="Kapil T."/>
        </authorList>
    </citation>
    <scope>NUCLEOTIDE SEQUENCE [LARGE SCALE GENOMIC DNA]</scope>
    <source>
        <strain evidence="1 2">NRRL 5741</strain>
    </source>
</reference>
<accession>A0A646K9N2</accession>
<dbReference type="EMBL" id="VCLA01000007">
    <property type="protein sequence ID" value="MQS98817.1"/>
    <property type="molecule type" value="Genomic_DNA"/>
</dbReference>